<feature type="region of interest" description="Disordered" evidence="1">
    <location>
        <begin position="1"/>
        <end position="172"/>
    </location>
</feature>
<organism evidence="2">
    <name type="scientific">Ananas comosus var. bracteatus</name>
    <name type="common">red pineapple</name>
    <dbReference type="NCBI Taxonomy" id="296719"/>
    <lineage>
        <taxon>Eukaryota</taxon>
        <taxon>Viridiplantae</taxon>
        <taxon>Streptophyta</taxon>
        <taxon>Embryophyta</taxon>
        <taxon>Tracheophyta</taxon>
        <taxon>Spermatophyta</taxon>
        <taxon>Magnoliopsida</taxon>
        <taxon>Liliopsida</taxon>
        <taxon>Poales</taxon>
        <taxon>Bromeliaceae</taxon>
        <taxon>Bromelioideae</taxon>
        <taxon>Ananas</taxon>
    </lineage>
</organism>
<protein>
    <submittedName>
        <fullName evidence="2">Uncharacterized protein</fullName>
    </submittedName>
</protein>
<gene>
    <name evidence="2" type="ORF">CB5_LOCUS31017</name>
</gene>
<feature type="compositionally biased region" description="Basic residues" evidence="1">
    <location>
        <begin position="43"/>
        <end position="52"/>
    </location>
</feature>
<accession>A0A6V7QYI5</accession>
<proteinExistence type="predicted"/>
<sequence length="395" mass="42466">MDESWQVPIGSILPAAAPPRSPAPAAASPAAAAAAAAPPPPPRPRRLPRRLRGAAADAAPPAILRRSPAPPATSIYDEIFRPAAERGGGRRGGWPEKAGEGGTGEEAPGVSDPGERGKLRTEEGSYDDIFGSDGGGGGEWRRRTRSRSRSKRSSAVSSDELSPPSAAAAPGEDDAVLSFFASKLRPITISSWRHEASPPSTISVGDQSSVRSFTIPFANRKENNYTASTSSSRFNQQQLRPSSVNFRCFSPPETIRRTPWGGNSELDSPPSVISSVSVDPVMPSKSAATEIEKVAVMEMDCDEDSSNTIPAESSFFIEIDAHGRRKEATEVDEAIAWAKETFWNEMHKKVKVENDLMLKNNEESSAVGSIHCILRLQKAFQKQFVICQKSDTKIT</sequence>
<name>A0A6V7QYI5_ANACO</name>
<evidence type="ECO:0000313" key="2">
    <source>
        <dbReference type="EMBL" id="CAD1847806.1"/>
    </source>
</evidence>
<feature type="compositionally biased region" description="Basic and acidic residues" evidence="1">
    <location>
        <begin position="78"/>
        <end position="99"/>
    </location>
</feature>
<feature type="compositionally biased region" description="Basic residues" evidence="1">
    <location>
        <begin position="142"/>
        <end position="152"/>
    </location>
</feature>
<dbReference type="EMBL" id="CAJEUB010000060">
    <property type="protein sequence ID" value="CAD1847806.1"/>
    <property type="molecule type" value="Genomic_DNA"/>
</dbReference>
<evidence type="ECO:0000256" key="1">
    <source>
        <dbReference type="SAM" id="MobiDB-lite"/>
    </source>
</evidence>
<dbReference type="AlphaFoldDB" id="A0A6V7QYI5"/>
<reference evidence="2" key="1">
    <citation type="submission" date="2020-07" db="EMBL/GenBank/DDBJ databases">
        <authorList>
            <person name="Lin J."/>
        </authorList>
    </citation>
    <scope>NUCLEOTIDE SEQUENCE</scope>
</reference>
<feature type="compositionally biased region" description="Low complexity" evidence="1">
    <location>
        <begin position="53"/>
        <end position="62"/>
    </location>
</feature>
<feature type="compositionally biased region" description="Basic and acidic residues" evidence="1">
    <location>
        <begin position="113"/>
        <end position="123"/>
    </location>
</feature>
<feature type="compositionally biased region" description="Low complexity" evidence="1">
    <location>
        <begin position="23"/>
        <end position="36"/>
    </location>
</feature>